<dbReference type="RefSeq" id="WP_117328357.1">
    <property type="nucleotide sequence ID" value="NZ_QVTE01000062.1"/>
</dbReference>
<feature type="site" description="Influences the redox potential of the prosthetic heme and FAD groups" evidence="15">
    <location>
        <position position="84"/>
    </location>
</feature>
<evidence type="ECO:0000256" key="3">
    <source>
        <dbReference type="ARBA" id="ARBA00022448"/>
    </source>
</evidence>
<dbReference type="PANTHER" id="PTHR43396">
    <property type="entry name" value="FLAVOHEMOPROTEIN"/>
    <property type="match status" value="1"/>
</dbReference>
<evidence type="ECO:0000259" key="17">
    <source>
        <dbReference type="PROSITE" id="PS51384"/>
    </source>
</evidence>
<evidence type="ECO:0000259" key="16">
    <source>
        <dbReference type="PROSITE" id="PS01033"/>
    </source>
</evidence>
<dbReference type="GO" id="GO:0046210">
    <property type="term" value="P:nitric oxide catabolic process"/>
    <property type="evidence" value="ECO:0007669"/>
    <property type="project" value="TreeGrafter"/>
</dbReference>
<dbReference type="Pfam" id="PF00175">
    <property type="entry name" value="NAD_binding_1"/>
    <property type="match status" value="1"/>
</dbReference>
<feature type="binding site" evidence="15">
    <location>
        <begin position="206"/>
        <end position="209"/>
    </location>
    <ligand>
        <name>FAD</name>
        <dbReference type="ChEBI" id="CHEBI:57692"/>
    </ligand>
</feature>
<feature type="binding site" evidence="15">
    <location>
        <begin position="275"/>
        <end position="280"/>
    </location>
    <ligand>
        <name>NADP(+)</name>
        <dbReference type="ChEBI" id="CHEBI:58349"/>
    </ligand>
</feature>
<comment type="cofactor">
    <cofactor evidence="15">
        <name>FAD</name>
        <dbReference type="ChEBI" id="CHEBI:57692"/>
    </cofactor>
    <text evidence="15">Binds 1 FAD per subunit.</text>
</comment>
<dbReference type="SUPFAM" id="SSF52343">
    <property type="entry name" value="Ferredoxin reductase-like, C-terminal NADP-linked domain"/>
    <property type="match status" value="1"/>
</dbReference>
<evidence type="ECO:0000256" key="9">
    <source>
        <dbReference type="ARBA" id="ARBA00022857"/>
    </source>
</evidence>
<dbReference type="PRINTS" id="PR00410">
    <property type="entry name" value="PHEHYDRXLASE"/>
</dbReference>
<dbReference type="Proteomes" id="UP000264541">
    <property type="component" value="Unassembled WGS sequence"/>
</dbReference>
<keyword evidence="5 15" id="KW-0561">Oxygen transport</keyword>
<dbReference type="GO" id="GO:0008941">
    <property type="term" value="F:nitric oxide dioxygenase NAD(P)H activity"/>
    <property type="evidence" value="ECO:0007669"/>
    <property type="project" value="UniProtKB-UniRule"/>
</dbReference>
<comment type="domain">
    <text evidence="15">Consists of two distinct domains; an N-terminal heme-containing oxygen-binding domain and a C-terminal reductase domain with binding sites for FAD and NAD(P)H.</text>
</comment>
<evidence type="ECO:0000256" key="5">
    <source>
        <dbReference type="ARBA" id="ARBA00022621"/>
    </source>
</evidence>
<comment type="caution">
    <text evidence="18">The sequence shown here is derived from an EMBL/GenBank/DDBJ whole genome shotgun (WGS) entry which is preliminary data.</text>
</comment>
<evidence type="ECO:0000256" key="6">
    <source>
        <dbReference type="ARBA" id="ARBA00022630"/>
    </source>
</evidence>
<comment type="function">
    <text evidence="15">Is involved in NO detoxification in an aerobic process, termed nitric oxide dioxygenase (NOD) reaction that utilizes O(2) and NAD(P)H to convert NO to nitrate, which protects the bacterium from various noxious nitrogen compounds. Therefore, plays a central role in the inducible response to nitrosative stress.</text>
</comment>
<dbReference type="FunFam" id="1.10.490.10:FF:000003">
    <property type="entry name" value="Flavohemoprotein"/>
    <property type="match status" value="1"/>
</dbReference>
<keyword evidence="19" id="KW-1185">Reference proteome</keyword>
<evidence type="ECO:0000256" key="15">
    <source>
        <dbReference type="HAMAP-Rule" id="MF_01252"/>
    </source>
</evidence>
<dbReference type="FunFam" id="2.40.30.10:FF:000034">
    <property type="entry name" value="Flavohemoprotein"/>
    <property type="match status" value="1"/>
</dbReference>
<evidence type="ECO:0000256" key="14">
    <source>
        <dbReference type="ARBA" id="ARBA00049433"/>
    </source>
</evidence>
<dbReference type="NCBIfam" id="NF009805">
    <property type="entry name" value="PRK13289.1"/>
    <property type="match status" value="1"/>
</dbReference>
<evidence type="ECO:0000256" key="11">
    <source>
        <dbReference type="ARBA" id="ARBA00023004"/>
    </source>
</evidence>
<feature type="domain" description="Globin" evidence="16">
    <location>
        <begin position="1"/>
        <end position="138"/>
    </location>
</feature>
<name>A0A372LEE9_9BACI</name>
<dbReference type="InterPro" id="IPR009050">
    <property type="entry name" value="Globin-like_sf"/>
</dbReference>
<dbReference type="Pfam" id="PF00042">
    <property type="entry name" value="Globin"/>
    <property type="match status" value="1"/>
</dbReference>
<dbReference type="InterPro" id="IPR000971">
    <property type="entry name" value="Globin"/>
</dbReference>
<dbReference type="SUPFAM" id="SSF63380">
    <property type="entry name" value="Riboflavin synthase domain-like"/>
    <property type="match status" value="1"/>
</dbReference>
<keyword evidence="10 15" id="KW-0560">Oxidoreductase</keyword>
<dbReference type="GO" id="GO:0046872">
    <property type="term" value="F:metal ion binding"/>
    <property type="evidence" value="ECO:0007669"/>
    <property type="project" value="UniProtKB-KW"/>
</dbReference>
<dbReference type="InterPro" id="IPR017938">
    <property type="entry name" value="Riboflavin_synthase-like_b-brl"/>
</dbReference>
<dbReference type="EC" id="1.14.12.17" evidence="15"/>
<dbReference type="AlphaFoldDB" id="A0A372LEE9"/>
<dbReference type="CDD" id="cd06184">
    <property type="entry name" value="flavohem_like_fad_nad_binding"/>
    <property type="match status" value="1"/>
</dbReference>
<dbReference type="InterPro" id="IPR012292">
    <property type="entry name" value="Globin/Proto"/>
</dbReference>
<keyword evidence="9 15" id="KW-0521">NADP</keyword>
<dbReference type="Pfam" id="PF00970">
    <property type="entry name" value="FAD_binding_6"/>
    <property type="match status" value="1"/>
</dbReference>
<keyword evidence="12 15" id="KW-0520">NAD</keyword>
<dbReference type="InterPro" id="IPR023950">
    <property type="entry name" value="Hmp"/>
</dbReference>
<dbReference type="Gene3D" id="1.10.490.10">
    <property type="entry name" value="Globins"/>
    <property type="match status" value="1"/>
</dbReference>
<dbReference type="InterPro" id="IPR039261">
    <property type="entry name" value="FNR_nucleotide-bd"/>
</dbReference>
<dbReference type="Gene3D" id="2.40.30.10">
    <property type="entry name" value="Translation factors"/>
    <property type="match status" value="1"/>
</dbReference>
<dbReference type="GO" id="GO:0071949">
    <property type="term" value="F:FAD binding"/>
    <property type="evidence" value="ECO:0007669"/>
    <property type="project" value="InterPro"/>
</dbReference>
<evidence type="ECO:0000256" key="7">
    <source>
        <dbReference type="ARBA" id="ARBA00022723"/>
    </source>
</evidence>
<sequence>MLSEQTIKIVKSTVPVLEVKGTEITTVFYKNMFKKHPELLHIFNHANQQQGRQQAALANTVYAAAKNIDQLHVLIPAVKQIAHKHRSLAIKPEHYPIVGESLLGAIKEVLGDAATDEIINAWAEAYGVIADVFINVEKEMYQEAAEQKGGWIDYRDFIVADKVKESDVITSFYLKPADGGEIASFLPGQYITIRLKMAGEKFMVNRQYSLSHMPGNEHYRISVKREAEPDTPEGRVSNYLHDKVQAGDIIEATAPAGDFILDQNDHNPVYLISGGVGITPFMSMIHWIANEQPEREVHFIHAARNGNVQAFKEELANLKGDLKNFKLSYIYEDPTEADLQNSHFSKQGYIDKQWFSENVKDKQGQFHVCGPVPFLRAVVLGLRDFGVEQDHIHYEFFGPALNLEEN</sequence>
<dbReference type="EMBL" id="QVTE01000062">
    <property type="protein sequence ID" value="RFU64081.1"/>
    <property type="molecule type" value="Genomic_DNA"/>
</dbReference>
<keyword evidence="15" id="KW-0216">Detoxification</keyword>
<feature type="domain" description="FAD-binding FR-type" evidence="17">
    <location>
        <begin position="152"/>
        <end position="262"/>
    </location>
</feature>
<dbReference type="Gene3D" id="3.40.50.80">
    <property type="entry name" value="Nucleotide-binding domain of ferredoxin-NADP reductase (FNR) module"/>
    <property type="match status" value="1"/>
</dbReference>
<protein>
    <recommendedName>
        <fullName evidence="15">Flavohemoprotein</fullName>
    </recommendedName>
    <alternativeName>
        <fullName evidence="15">Flavohemoglobin</fullName>
    </alternativeName>
    <alternativeName>
        <fullName evidence="15">Hemoglobin-like protein</fullName>
    </alternativeName>
    <alternativeName>
        <fullName evidence="15">Nitric oxide dioxygenase</fullName>
        <shortName evidence="15">NO oxygenase</shortName>
        <shortName evidence="15">NOD</shortName>
        <ecNumber evidence="15">1.14.12.17</ecNumber>
    </alternativeName>
</protein>
<evidence type="ECO:0000313" key="19">
    <source>
        <dbReference type="Proteomes" id="UP000264541"/>
    </source>
</evidence>
<evidence type="ECO:0000256" key="2">
    <source>
        <dbReference type="ARBA" id="ARBA00008414"/>
    </source>
</evidence>
<gene>
    <name evidence="15" type="primary">hmp</name>
    <name evidence="18" type="ORF">D0469_19270</name>
</gene>
<feature type="region of interest" description="Reductase" evidence="15">
    <location>
        <begin position="149"/>
        <end position="406"/>
    </location>
</feature>
<keyword evidence="4 15" id="KW-0349">Heme</keyword>
<dbReference type="GO" id="GO:0071500">
    <property type="term" value="P:cellular response to nitrosative stress"/>
    <property type="evidence" value="ECO:0007669"/>
    <property type="project" value="TreeGrafter"/>
</dbReference>
<reference evidence="18 19" key="1">
    <citation type="submission" date="2018-08" db="EMBL/GenBank/DDBJ databases">
        <title>Bacillus chawlae sp. nov., Bacillus glennii sp. nov., and Bacillus saganii sp. nov. Isolated from the Vehicle Assembly Building at Kennedy Space Center where the Viking Spacecraft were Assembled.</title>
        <authorList>
            <person name="Seuylemezian A."/>
            <person name="Vaishampayan P."/>
        </authorList>
    </citation>
    <scope>NUCLEOTIDE SEQUENCE [LARGE SCALE GENOMIC DNA]</scope>
    <source>
        <strain evidence="18 19">V47-23a</strain>
    </source>
</reference>
<feature type="binding site" description="proximal binding residue" evidence="15">
    <location>
        <position position="85"/>
    </location>
    <ligand>
        <name>heme b</name>
        <dbReference type="ChEBI" id="CHEBI:60344"/>
    </ligand>
    <ligandPart>
        <name>Fe</name>
        <dbReference type="ChEBI" id="CHEBI:18248"/>
    </ligandPart>
</feature>
<dbReference type="PANTHER" id="PTHR43396:SF3">
    <property type="entry name" value="FLAVOHEMOPROTEIN"/>
    <property type="match status" value="1"/>
</dbReference>
<comment type="similarity">
    <text evidence="2 15">Belongs to the globin family. Two-domain flavohemoproteins subfamily.</text>
</comment>
<keyword evidence="6 15" id="KW-0285">Flavoprotein</keyword>
<dbReference type="GO" id="GO:0019825">
    <property type="term" value="F:oxygen binding"/>
    <property type="evidence" value="ECO:0007669"/>
    <property type="project" value="InterPro"/>
</dbReference>
<keyword evidence="11 15" id="KW-0408">Iron</keyword>
<dbReference type="OrthoDB" id="9801223at2"/>
<feature type="binding site" evidence="15">
    <location>
        <begin position="396"/>
        <end position="399"/>
    </location>
    <ligand>
        <name>FAD</name>
        <dbReference type="ChEBI" id="CHEBI:57692"/>
    </ligand>
</feature>
<feature type="site" description="Influences the redox potential of the prosthetic heme and FAD groups" evidence="15">
    <location>
        <position position="395"/>
    </location>
</feature>
<keyword evidence="8 15" id="KW-0274">FAD</keyword>
<feature type="binding site" evidence="15">
    <location>
        <position position="190"/>
    </location>
    <ligand>
        <name>FAD</name>
        <dbReference type="ChEBI" id="CHEBI:57692"/>
    </ligand>
</feature>
<evidence type="ECO:0000256" key="1">
    <source>
        <dbReference type="ARBA" id="ARBA00006401"/>
    </source>
</evidence>
<evidence type="ECO:0000256" key="4">
    <source>
        <dbReference type="ARBA" id="ARBA00022617"/>
    </source>
</evidence>
<dbReference type="InterPro" id="IPR001433">
    <property type="entry name" value="OxRdtase_FAD/NAD-bd"/>
</dbReference>
<feature type="active site" description="Charge relay system" evidence="15">
    <location>
        <position position="137"/>
    </location>
</feature>
<evidence type="ECO:0000256" key="12">
    <source>
        <dbReference type="ARBA" id="ARBA00023027"/>
    </source>
</evidence>
<dbReference type="GO" id="GO:0020037">
    <property type="term" value="F:heme binding"/>
    <property type="evidence" value="ECO:0007669"/>
    <property type="project" value="InterPro"/>
</dbReference>
<proteinExistence type="inferred from homology"/>
<dbReference type="HAMAP" id="MF_01252">
    <property type="entry name" value="Hmp"/>
    <property type="match status" value="1"/>
</dbReference>
<dbReference type="GO" id="GO:0005344">
    <property type="term" value="F:oxygen carrier activity"/>
    <property type="evidence" value="ECO:0007669"/>
    <property type="project" value="UniProtKB-UniRule"/>
</dbReference>
<dbReference type="PROSITE" id="PS51384">
    <property type="entry name" value="FAD_FR"/>
    <property type="match status" value="1"/>
</dbReference>
<organism evidence="18 19">
    <name type="scientific">Peribacillus saganii</name>
    <dbReference type="NCBI Taxonomy" id="2303992"/>
    <lineage>
        <taxon>Bacteria</taxon>
        <taxon>Bacillati</taxon>
        <taxon>Bacillota</taxon>
        <taxon>Bacilli</taxon>
        <taxon>Bacillales</taxon>
        <taxon>Bacillaceae</taxon>
        <taxon>Peribacillus</taxon>
    </lineage>
</organism>
<accession>A0A372LEE9</accession>
<evidence type="ECO:0000256" key="13">
    <source>
        <dbReference type="ARBA" id="ARBA00048649"/>
    </source>
</evidence>
<comment type="catalytic activity">
    <reaction evidence="14 15">
        <text>2 nitric oxide + NADPH + 2 O2 = 2 nitrate + NADP(+) + H(+)</text>
        <dbReference type="Rhea" id="RHEA:19465"/>
        <dbReference type="ChEBI" id="CHEBI:15378"/>
        <dbReference type="ChEBI" id="CHEBI:15379"/>
        <dbReference type="ChEBI" id="CHEBI:16480"/>
        <dbReference type="ChEBI" id="CHEBI:17632"/>
        <dbReference type="ChEBI" id="CHEBI:57783"/>
        <dbReference type="ChEBI" id="CHEBI:58349"/>
        <dbReference type="EC" id="1.14.12.17"/>
    </reaction>
</comment>
<evidence type="ECO:0000313" key="18">
    <source>
        <dbReference type="EMBL" id="RFU64081.1"/>
    </source>
</evidence>
<comment type="cofactor">
    <cofactor evidence="15">
        <name>heme b</name>
        <dbReference type="ChEBI" id="CHEBI:60344"/>
    </cofactor>
    <text evidence="15">Binds 1 heme b (iron(II)-protoporphyrin IX) group per subunit.</text>
</comment>
<dbReference type="FunFam" id="3.40.50.80:FF:000010">
    <property type="entry name" value="Flavohemoprotein"/>
    <property type="match status" value="1"/>
</dbReference>
<dbReference type="CDD" id="cd14777">
    <property type="entry name" value="Yhb1-globin-like"/>
    <property type="match status" value="1"/>
</dbReference>
<dbReference type="SUPFAM" id="SSF46458">
    <property type="entry name" value="Globin-like"/>
    <property type="match status" value="1"/>
</dbReference>
<evidence type="ECO:0000256" key="8">
    <source>
        <dbReference type="ARBA" id="ARBA00022827"/>
    </source>
</evidence>
<dbReference type="InterPro" id="IPR017927">
    <property type="entry name" value="FAD-bd_FR_type"/>
</dbReference>
<dbReference type="InterPro" id="IPR008333">
    <property type="entry name" value="Cbr1-like_FAD-bd_dom"/>
</dbReference>
<feature type="active site" description="Charge relay system" evidence="15">
    <location>
        <position position="95"/>
    </location>
</feature>
<comment type="catalytic activity">
    <reaction evidence="13 15">
        <text>2 nitric oxide + NADH + 2 O2 = 2 nitrate + NAD(+) + H(+)</text>
        <dbReference type="Rhea" id="RHEA:19469"/>
        <dbReference type="ChEBI" id="CHEBI:15378"/>
        <dbReference type="ChEBI" id="CHEBI:15379"/>
        <dbReference type="ChEBI" id="CHEBI:16480"/>
        <dbReference type="ChEBI" id="CHEBI:17632"/>
        <dbReference type="ChEBI" id="CHEBI:57540"/>
        <dbReference type="ChEBI" id="CHEBI:57945"/>
        <dbReference type="EC" id="1.14.12.17"/>
    </reaction>
</comment>
<dbReference type="PROSITE" id="PS01033">
    <property type="entry name" value="GLOBIN"/>
    <property type="match status" value="1"/>
</dbReference>
<dbReference type="GO" id="GO:0009636">
    <property type="term" value="P:response to toxic substance"/>
    <property type="evidence" value="ECO:0007669"/>
    <property type="project" value="UniProtKB-KW"/>
</dbReference>
<keyword evidence="7 15" id="KW-0479">Metal-binding</keyword>
<comment type="similarity">
    <text evidence="1 15">In the C-terminal section; belongs to the flavoprotein pyridine nucleotide cytochrome reductase family.</text>
</comment>
<feature type="site" description="Involved in heme-bound ligand stabilization and O-O bond activation" evidence="15">
    <location>
        <position position="29"/>
    </location>
</feature>
<evidence type="ECO:0000256" key="10">
    <source>
        <dbReference type="ARBA" id="ARBA00023002"/>
    </source>
</evidence>
<keyword evidence="3 15" id="KW-0813">Transport</keyword>